<evidence type="ECO:0000256" key="10">
    <source>
        <dbReference type="ARBA" id="ARBA00022840"/>
    </source>
</evidence>
<evidence type="ECO:0000256" key="11">
    <source>
        <dbReference type="ARBA" id="ARBA00022884"/>
    </source>
</evidence>
<dbReference type="InterPro" id="IPR023382">
    <property type="entry name" value="MnmA-like_central_sf"/>
</dbReference>
<keyword evidence="7 14" id="KW-0808">Transferase</keyword>
<comment type="subcellular location">
    <subcellularLocation>
        <location evidence="1 14">Cytoplasm</location>
    </subcellularLocation>
</comment>
<feature type="active site" description="Cysteine persulfide intermediate" evidence="14">
    <location>
        <position position="197"/>
    </location>
</feature>
<accession>A0A520N149</accession>
<dbReference type="SUPFAM" id="SSF52402">
    <property type="entry name" value="Adenine nucleotide alpha hydrolases-like"/>
    <property type="match status" value="1"/>
</dbReference>
<keyword evidence="10 14" id="KW-0067">ATP-binding</keyword>
<feature type="region of interest" description="Interaction with tRNA" evidence="14">
    <location>
        <begin position="147"/>
        <end position="149"/>
    </location>
</feature>
<dbReference type="GO" id="GO:0005524">
    <property type="term" value="F:ATP binding"/>
    <property type="evidence" value="ECO:0007669"/>
    <property type="project" value="UniProtKB-KW"/>
</dbReference>
<evidence type="ECO:0000259" key="16">
    <source>
        <dbReference type="Pfam" id="PF20259"/>
    </source>
</evidence>
<dbReference type="InterPro" id="IPR046885">
    <property type="entry name" value="MnmA-like_C"/>
</dbReference>
<keyword evidence="8 14" id="KW-0819">tRNA processing</keyword>
<dbReference type="InterPro" id="IPR004506">
    <property type="entry name" value="MnmA-like"/>
</dbReference>
<evidence type="ECO:0000256" key="9">
    <source>
        <dbReference type="ARBA" id="ARBA00022741"/>
    </source>
</evidence>
<evidence type="ECO:0000256" key="14">
    <source>
        <dbReference type="HAMAP-Rule" id="MF_00144"/>
    </source>
</evidence>
<keyword evidence="12" id="KW-1015">Disulfide bond</keyword>
<comment type="caution">
    <text evidence="17">The sequence shown here is derived from an EMBL/GenBank/DDBJ whole genome shotgun (WGS) entry which is preliminary data.</text>
</comment>
<dbReference type="PANTHER" id="PTHR11933">
    <property type="entry name" value="TRNA 5-METHYLAMINOMETHYL-2-THIOURIDYLATE -METHYLTRANSFERASE"/>
    <property type="match status" value="1"/>
</dbReference>
<feature type="binding site" evidence="14">
    <location>
        <begin position="10"/>
        <end position="17"/>
    </location>
    <ligand>
        <name>ATP</name>
        <dbReference type="ChEBI" id="CHEBI:30616"/>
    </ligand>
</feature>
<feature type="site" description="Interaction with tRNA" evidence="14">
    <location>
        <position position="126"/>
    </location>
</feature>
<keyword evidence="11 14" id="KW-0694">RNA-binding</keyword>
<comment type="caution">
    <text evidence="14">Lacks conserved residue(s) required for the propagation of feature annotation.</text>
</comment>
<evidence type="ECO:0000256" key="7">
    <source>
        <dbReference type="ARBA" id="ARBA00022679"/>
    </source>
</evidence>
<evidence type="ECO:0000256" key="13">
    <source>
        <dbReference type="ARBA" id="ARBA00051542"/>
    </source>
</evidence>
<dbReference type="AlphaFoldDB" id="A0A520N149"/>
<evidence type="ECO:0000256" key="8">
    <source>
        <dbReference type="ARBA" id="ARBA00022694"/>
    </source>
</evidence>
<organism evidence="17 18">
    <name type="scientific">SAR86 cluster bacterium</name>
    <dbReference type="NCBI Taxonomy" id="2030880"/>
    <lineage>
        <taxon>Bacteria</taxon>
        <taxon>Pseudomonadati</taxon>
        <taxon>Pseudomonadota</taxon>
        <taxon>Gammaproteobacteria</taxon>
        <taxon>SAR86 cluster</taxon>
    </lineage>
</organism>
<evidence type="ECO:0000259" key="15">
    <source>
        <dbReference type="Pfam" id="PF20258"/>
    </source>
</evidence>
<dbReference type="NCBIfam" id="TIGR00420">
    <property type="entry name" value="trmU"/>
    <property type="match status" value="1"/>
</dbReference>
<dbReference type="PANTHER" id="PTHR11933:SF5">
    <property type="entry name" value="MITOCHONDRIAL TRNA-SPECIFIC 2-THIOURIDYLASE 1"/>
    <property type="match status" value="1"/>
</dbReference>
<dbReference type="Gene3D" id="2.40.30.10">
    <property type="entry name" value="Translation factors"/>
    <property type="match status" value="1"/>
</dbReference>
<dbReference type="InterPro" id="IPR014729">
    <property type="entry name" value="Rossmann-like_a/b/a_fold"/>
</dbReference>
<comment type="similarity">
    <text evidence="2 14">Belongs to the MnmA/TRMU family.</text>
</comment>
<evidence type="ECO:0000256" key="1">
    <source>
        <dbReference type="ARBA" id="ARBA00004496"/>
    </source>
</evidence>
<dbReference type="FunFam" id="2.30.30.280:FF:000001">
    <property type="entry name" value="tRNA-specific 2-thiouridylase MnmA"/>
    <property type="match status" value="1"/>
</dbReference>
<feature type="site" description="Interaction with tRNA" evidence="14">
    <location>
        <position position="340"/>
    </location>
</feature>
<feature type="active site" description="Nucleophile" evidence="14">
    <location>
        <position position="101"/>
    </location>
</feature>
<dbReference type="NCBIfam" id="NF001138">
    <property type="entry name" value="PRK00143.1"/>
    <property type="match status" value="1"/>
</dbReference>
<dbReference type="Pfam" id="PF20258">
    <property type="entry name" value="tRNA_Me_trans_C"/>
    <property type="match status" value="1"/>
</dbReference>
<dbReference type="Pfam" id="PF03054">
    <property type="entry name" value="tRNA_Me_trans"/>
    <property type="match status" value="1"/>
</dbReference>
<evidence type="ECO:0000256" key="4">
    <source>
        <dbReference type="ARBA" id="ARBA00013805"/>
    </source>
</evidence>
<keyword evidence="6 14" id="KW-0820">tRNA-binding</keyword>
<protein>
    <recommendedName>
        <fullName evidence="4 14">tRNA-specific 2-thiouridylase MnmA</fullName>
        <ecNumber evidence="3 14">2.8.1.13</ecNumber>
    </recommendedName>
</protein>
<keyword evidence="9 14" id="KW-0547">Nucleotide-binding</keyword>
<sequence length="379" mass="42651">MKNNKKVIVGISGGVDSSVSALLLKEAGFQVKGIFMKNWTNTAPNIECTSEADFKDAEKVCDQLDIPLHQANFSGEYWEKVFESFLSDHNKGLTPNPDILCNKEIKFRAFLDYCIDSGADYIATGHYVRTEIIEEKSLLFRGCDSQKDQSYFLHQVTGKDLSKALFPLGELTKTQVRKIAEDNNLITSNKKDSVGICFIGKNKYNDFISNFLGKDPGNILDESGLVLGSHNGLMYFTLGQRQGLGLGGIRGKEQDSWYVAHKDIESKELTVVQSNSHDLLYSEGCYVEDVHWINPIEENNFECDVQIRYKSNPVKSRIQKINGGYKILFSKPQLAVTPGQSAVIYSGNQCLGGSVIRERISQDFYNWATKRGYNYKTYE</sequence>
<dbReference type="InterPro" id="IPR046884">
    <property type="entry name" value="MnmA-like_central"/>
</dbReference>
<reference evidence="17 18" key="1">
    <citation type="submission" date="2019-02" db="EMBL/GenBank/DDBJ databases">
        <title>Prokaryotic population dynamics and viral predation in marine succession experiment using metagenomics: the confinement effect.</title>
        <authorList>
            <person name="Haro-Moreno J.M."/>
            <person name="Rodriguez-Valera F."/>
            <person name="Lopez-Perez M."/>
        </authorList>
    </citation>
    <scope>NUCLEOTIDE SEQUENCE [LARGE SCALE GENOMIC DNA]</scope>
    <source>
        <strain evidence="17">MED-G159</strain>
    </source>
</reference>
<comment type="catalytic activity">
    <reaction evidence="13 14">
        <text>S-sulfanyl-L-cysteinyl-[protein] + uridine(34) in tRNA + AH2 + ATP = 2-thiouridine(34) in tRNA + L-cysteinyl-[protein] + A + AMP + diphosphate + H(+)</text>
        <dbReference type="Rhea" id="RHEA:47032"/>
        <dbReference type="Rhea" id="RHEA-COMP:10131"/>
        <dbReference type="Rhea" id="RHEA-COMP:11726"/>
        <dbReference type="Rhea" id="RHEA-COMP:11727"/>
        <dbReference type="Rhea" id="RHEA-COMP:11728"/>
        <dbReference type="ChEBI" id="CHEBI:13193"/>
        <dbReference type="ChEBI" id="CHEBI:15378"/>
        <dbReference type="ChEBI" id="CHEBI:17499"/>
        <dbReference type="ChEBI" id="CHEBI:29950"/>
        <dbReference type="ChEBI" id="CHEBI:30616"/>
        <dbReference type="ChEBI" id="CHEBI:33019"/>
        <dbReference type="ChEBI" id="CHEBI:61963"/>
        <dbReference type="ChEBI" id="CHEBI:65315"/>
        <dbReference type="ChEBI" id="CHEBI:87170"/>
        <dbReference type="ChEBI" id="CHEBI:456215"/>
        <dbReference type="EC" id="2.8.1.13"/>
    </reaction>
</comment>
<dbReference type="EC" id="2.8.1.13" evidence="3 14"/>
<dbReference type="FunFam" id="2.40.30.10:FF:000023">
    <property type="entry name" value="tRNA-specific 2-thiouridylase MnmA"/>
    <property type="match status" value="1"/>
</dbReference>
<comment type="function">
    <text evidence="14">Catalyzes the 2-thiolation of uridine at the wobble position (U34) of tRNA, leading to the formation of s(2)U34.</text>
</comment>
<dbReference type="Pfam" id="PF20259">
    <property type="entry name" value="tRNA_Me_trans_M"/>
    <property type="match status" value="1"/>
</dbReference>
<dbReference type="HAMAP" id="MF_00144">
    <property type="entry name" value="tRNA_thiouridyl_MnmA"/>
    <property type="match status" value="1"/>
</dbReference>
<name>A0A520N149_9GAMM</name>
<evidence type="ECO:0000256" key="3">
    <source>
        <dbReference type="ARBA" id="ARBA00011949"/>
    </source>
</evidence>
<dbReference type="EMBL" id="SHBE01000001">
    <property type="protein sequence ID" value="RZO27204.1"/>
    <property type="molecule type" value="Genomic_DNA"/>
</dbReference>
<feature type="domain" description="tRNA-specific 2-thiouridylase MnmA-like central" evidence="16">
    <location>
        <begin position="205"/>
        <end position="273"/>
    </location>
</feature>
<dbReference type="GO" id="GO:0000049">
    <property type="term" value="F:tRNA binding"/>
    <property type="evidence" value="ECO:0007669"/>
    <property type="project" value="UniProtKB-KW"/>
</dbReference>
<feature type="binding site" evidence="14">
    <location>
        <position position="36"/>
    </location>
    <ligand>
        <name>ATP</name>
        <dbReference type="ChEBI" id="CHEBI:30616"/>
    </ligand>
</feature>
<evidence type="ECO:0000256" key="2">
    <source>
        <dbReference type="ARBA" id="ARBA00006191"/>
    </source>
</evidence>
<evidence type="ECO:0000256" key="5">
    <source>
        <dbReference type="ARBA" id="ARBA00022490"/>
    </source>
</evidence>
<feature type="region of interest" description="Interaction with tRNA" evidence="14">
    <location>
        <begin position="308"/>
        <end position="309"/>
    </location>
</feature>
<feature type="domain" description="tRNA-specific 2-thiouridylase MnmA-like C-terminal" evidence="15">
    <location>
        <begin position="283"/>
        <end position="356"/>
    </location>
</feature>
<keyword evidence="5 14" id="KW-0963">Cytoplasm</keyword>
<feature type="binding site" evidence="14">
    <location>
        <position position="125"/>
    </location>
    <ligand>
        <name>ATP</name>
        <dbReference type="ChEBI" id="CHEBI:30616"/>
    </ligand>
</feature>
<gene>
    <name evidence="14 17" type="primary">mnmA</name>
    <name evidence="17" type="ORF">EVA92_00225</name>
</gene>
<dbReference type="FunFam" id="3.40.50.620:FF:000004">
    <property type="entry name" value="tRNA-specific 2-thiouridylase MnmA"/>
    <property type="match status" value="1"/>
</dbReference>
<dbReference type="GO" id="GO:0005737">
    <property type="term" value="C:cytoplasm"/>
    <property type="evidence" value="ECO:0007669"/>
    <property type="project" value="UniProtKB-SubCell"/>
</dbReference>
<dbReference type="GO" id="GO:0002143">
    <property type="term" value="P:tRNA wobble position uridine thiolation"/>
    <property type="evidence" value="ECO:0007669"/>
    <property type="project" value="TreeGrafter"/>
</dbReference>
<evidence type="ECO:0000313" key="17">
    <source>
        <dbReference type="EMBL" id="RZO27204.1"/>
    </source>
</evidence>
<dbReference type="Gene3D" id="2.30.30.280">
    <property type="entry name" value="Adenine nucleotide alpha hydrolases-like domains"/>
    <property type="match status" value="1"/>
</dbReference>
<dbReference type="GO" id="GO:0103016">
    <property type="term" value="F:tRNA-uridine 2-sulfurtransferase activity"/>
    <property type="evidence" value="ECO:0007669"/>
    <property type="project" value="UniProtKB-EC"/>
</dbReference>
<evidence type="ECO:0000313" key="18">
    <source>
        <dbReference type="Proteomes" id="UP000315825"/>
    </source>
</evidence>
<evidence type="ECO:0000256" key="12">
    <source>
        <dbReference type="ARBA" id="ARBA00023157"/>
    </source>
</evidence>
<feature type="region of interest" description="Interaction with target base in tRNA" evidence="14">
    <location>
        <begin position="96"/>
        <end position="98"/>
    </location>
</feature>
<evidence type="ECO:0000256" key="6">
    <source>
        <dbReference type="ARBA" id="ARBA00022555"/>
    </source>
</evidence>
<dbReference type="Gene3D" id="3.40.50.620">
    <property type="entry name" value="HUPs"/>
    <property type="match status" value="1"/>
</dbReference>
<dbReference type="Proteomes" id="UP000315825">
    <property type="component" value="Unassembled WGS sequence"/>
</dbReference>
<proteinExistence type="inferred from homology"/>
<dbReference type="CDD" id="cd01998">
    <property type="entry name" value="MnmA_TRMU-like"/>
    <property type="match status" value="1"/>
</dbReference>